<dbReference type="PRINTS" id="PR00038">
    <property type="entry name" value="HTHLUXR"/>
</dbReference>
<reference evidence="6" key="4">
    <citation type="submission" date="2022-04" db="EMBL/GenBank/DDBJ databases">
        <authorList>
            <person name="Komine T."/>
            <person name="Fukano H."/>
            <person name="Wada S."/>
        </authorList>
    </citation>
    <scope>NUCLEOTIDE SEQUENCE</scope>
    <source>
        <strain evidence="6">NJB18185</strain>
    </source>
</reference>
<evidence type="ECO:0000256" key="2">
    <source>
        <dbReference type="ARBA" id="ARBA00023125"/>
    </source>
</evidence>
<accession>A0AA37PJ50</accession>
<dbReference type="SMART" id="SM00421">
    <property type="entry name" value="HTH_LUXR"/>
    <property type="match status" value="1"/>
</dbReference>
<organism evidence="6 8">
    <name type="scientific">Mycobacterium montefiorense</name>
    <dbReference type="NCBI Taxonomy" id="154654"/>
    <lineage>
        <taxon>Bacteria</taxon>
        <taxon>Bacillati</taxon>
        <taxon>Actinomycetota</taxon>
        <taxon>Actinomycetes</taxon>
        <taxon>Mycobacteriales</taxon>
        <taxon>Mycobacteriaceae</taxon>
        <taxon>Mycobacterium</taxon>
        <taxon>Mycobacterium simiae complex</taxon>
    </lineage>
</organism>
<comment type="caution">
    <text evidence="6">The sequence shown here is derived from an EMBL/GenBank/DDBJ whole genome shotgun (WGS) entry which is preliminary data.</text>
</comment>
<dbReference type="PROSITE" id="PS50043">
    <property type="entry name" value="HTH_LUXR_2"/>
    <property type="match status" value="1"/>
</dbReference>
<dbReference type="CDD" id="cd06170">
    <property type="entry name" value="LuxR_C_like"/>
    <property type="match status" value="1"/>
</dbReference>
<dbReference type="InterPro" id="IPR036388">
    <property type="entry name" value="WH-like_DNA-bd_sf"/>
</dbReference>
<dbReference type="Gene3D" id="1.10.10.10">
    <property type="entry name" value="Winged helix-like DNA-binding domain superfamily/Winged helix DNA-binding domain"/>
    <property type="match status" value="1"/>
</dbReference>
<name>A0AA37PJ50_9MYCO</name>
<reference evidence="6" key="3">
    <citation type="journal article" date="2022" name="Microbiol. Resour. Announc.">
        <title>Draft Genome Sequences of Eight Mycobacterium montefiorense Strains Isolated from Salamanders in Captivity.</title>
        <authorList>
            <person name="Komine T."/>
            <person name="Ihara H."/>
            <person name="Fukano H."/>
            <person name="Hoshino Y."/>
            <person name="Kurata O."/>
            <person name="Wada S."/>
        </authorList>
    </citation>
    <scope>NUCLEOTIDE SEQUENCE</scope>
    <source>
        <strain evidence="6">NJB18185</strain>
    </source>
</reference>
<keyword evidence="1" id="KW-0805">Transcription regulation</keyword>
<dbReference type="GO" id="GO:0003677">
    <property type="term" value="F:DNA binding"/>
    <property type="evidence" value="ECO:0007669"/>
    <property type="project" value="UniProtKB-KW"/>
</dbReference>
<reference evidence="5" key="1">
    <citation type="journal article" date="2018" name="Genome Announc.">
        <title>Draft Genome Sequence of Mycobacterium montefiorense Isolated from Japanese Black Salamander (Hynobius nigrescens).</title>
        <authorList>
            <person name="Fukano H."/>
            <person name="Yoshida M."/>
            <person name="Shimizu A."/>
            <person name="Iwao H."/>
            <person name="Katayama Y."/>
            <person name="Omatsu T."/>
            <person name="Mizutani T."/>
            <person name="Kurata O."/>
            <person name="Wada S."/>
            <person name="Hoshino Y."/>
        </authorList>
    </citation>
    <scope>NUCLEOTIDE SEQUENCE</scope>
    <source>
        <strain evidence="5">BS</strain>
    </source>
</reference>
<evidence type="ECO:0000313" key="8">
    <source>
        <dbReference type="Proteomes" id="UP001139505"/>
    </source>
</evidence>
<keyword evidence="7" id="KW-1185">Reference proteome</keyword>
<dbReference type="AlphaFoldDB" id="A0AA37PJ50"/>
<evidence type="ECO:0000259" key="4">
    <source>
        <dbReference type="PROSITE" id="PS50043"/>
    </source>
</evidence>
<evidence type="ECO:0000313" key="7">
    <source>
        <dbReference type="Proteomes" id="UP000245060"/>
    </source>
</evidence>
<dbReference type="SUPFAM" id="SSF46894">
    <property type="entry name" value="C-terminal effector domain of the bipartite response regulators"/>
    <property type="match status" value="1"/>
</dbReference>
<evidence type="ECO:0000256" key="1">
    <source>
        <dbReference type="ARBA" id="ARBA00023015"/>
    </source>
</evidence>
<dbReference type="RefSeq" id="WP_165839819.1">
    <property type="nucleotide sequence ID" value="NZ_BFCH01000018.1"/>
</dbReference>
<dbReference type="Proteomes" id="UP001139505">
    <property type="component" value="Unassembled WGS sequence"/>
</dbReference>
<reference evidence="7" key="2">
    <citation type="submission" date="2018-04" db="EMBL/GenBank/DDBJ databases">
        <title>Draft genome sequence of Mycobacterium montefiorense isolated from Japanese black salamander.</title>
        <authorList>
            <person name="Fukano H."/>
            <person name="Yoshida M."/>
            <person name="Shimizu A."/>
            <person name="Iwao H."/>
            <person name="Kurata O."/>
            <person name="Katayama Y."/>
            <person name="Omatsu T."/>
            <person name="Mizutani T."/>
            <person name="Wada S."/>
            <person name="Hoshino Y."/>
        </authorList>
    </citation>
    <scope>NUCLEOTIDE SEQUENCE [LARGE SCALE GENOMIC DNA]</scope>
    <source>
        <strain evidence="7">BS</strain>
    </source>
</reference>
<feature type="domain" description="HTH luxR-type" evidence="4">
    <location>
        <begin position="78"/>
        <end position="143"/>
    </location>
</feature>
<evidence type="ECO:0000313" key="6">
    <source>
        <dbReference type="EMBL" id="GKU70545.1"/>
    </source>
</evidence>
<dbReference type="Proteomes" id="UP000245060">
    <property type="component" value="Unassembled WGS sequence"/>
</dbReference>
<dbReference type="GO" id="GO:0006355">
    <property type="term" value="P:regulation of DNA-templated transcription"/>
    <property type="evidence" value="ECO:0007669"/>
    <property type="project" value="InterPro"/>
</dbReference>
<dbReference type="Pfam" id="PF00196">
    <property type="entry name" value="GerE"/>
    <property type="match status" value="1"/>
</dbReference>
<gene>
    <name evidence="5" type="ORF">MmonteBS_26680</name>
    <name evidence="6" type="ORF">NJB18185_03220</name>
</gene>
<keyword evidence="3" id="KW-0804">Transcription</keyword>
<keyword evidence="2" id="KW-0238">DNA-binding</keyword>
<dbReference type="InterPro" id="IPR016032">
    <property type="entry name" value="Sig_transdc_resp-reg_C-effctor"/>
</dbReference>
<evidence type="ECO:0000313" key="5">
    <source>
        <dbReference type="EMBL" id="GBG38296.1"/>
    </source>
</evidence>
<protein>
    <recommendedName>
        <fullName evidence="4">HTH luxR-type domain-containing protein</fullName>
    </recommendedName>
</protein>
<dbReference type="EMBL" id="BQYH01000005">
    <property type="protein sequence ID" value="GKU70545.1"/>
    <property type="molecule type" value="Genomic_DNA"/>
</dbReference>
<dbReference type="InterPro" id="IPR000792">
    <property type="entry name" value="Tscrpt_reg_LuxR_C"/>
</dbReference>
<dbReference type="EMBL" id="BFCH01000018">
    <property type="protein sequence ID" value="GBG38296.1"/>
    <property type="molecule type" value="Genomic_DNA"/>
</dbReference>
<proteinExistence type="predicted"/>
<dbReference type="PANTHER" id="PTHR44688:SF16">
    <property type="entry name" value="DNA-BINDING TRANSCRIPTIONAL ACTIVATOR DEVR_DOSR"/>
    <property type="match status" value="1"/>
</dbReference>
<dbReference type="PROSITE" id="PS00622">
    <property type="entry name" value="HTH_LUXR_1"/>
    <property type="match status" value="1"/>
</dbReference>
<evidence type="ECO:0000256" key="3">
    <source>
        <dbReference type="ARBA" id="ARBA00023163"/>
    </source>
</evidence>
<sequence>MASLREAIEILQPTEAPLQLARAHAALGRRLRRQAQQVEARKHLKVALDLAYRCGATTLERYTREELAAAGARPRRPVVTGVESLTPTEARIARLTSQGLSNRDIAEQLFVSSNTIAWHLRNIFRKLAIDSRDQLDAHLNEPGRL</sequence>
<dbReference type="PANTHER" id="PTHR44688">
    <property type="entry name" value="DNA-BINDING TRANSCRIPTIONAL ACTIVATOR DEVR_DOSR"/>
    <property type="match status" value="1"/>
</dbReference>